<keyword evidence="3" id="KW-0998">Cell outer membrane</keyword>
<keyword evidence="2" id="KW-0472">Membrane</keyword>
<evidence type="ECO:0000313" key="4">
    <source>
        <dbReference type="EMBL" id="GAL79854.1"/>
    </source>
</evidence>
<evidence type="ECO:0000256" key="2">
    <source>
        <dbReference type="ARBA" id="ARBA00023136"/>
    </source>
</evidence>
<protein>
    <submittedName>
        <fullName evidence="4">Probable tonB-dependent receptor yncD</fullName>
    </submittedName>
</protein>
<evidence type="ECO:0000256" key="1">
    <source>
        <dbReference type="ARBA" id="ARBA00004442"/>
    </source>
</evidence>
<comment type="caution">
    <text evidence="4">The sequence shown here is derived from an EMBL/GenBank/DDBJ whole genome shotgun (WGS) entry which is preliminary data.</text>
</comment>
<dbReference type="InterPro" id="IPR036942">
    <property type="entry name" value="Beta-barrel_TonB_sf"/>
</dbReference>
<organism evidence="4 5">
    <name type="scientific">Algibacter lectus</name>
    <dbReference type="NCBI Taxonomy" id="221126"/>
    <lineage>
        <taxon>Bacteria</taxon>
        <taxon>Pseudomonadati</taxon>
        <taxon>Bacteroidota</taxon>
        <taxon>Flavobacteriia</taxon>
        <taxon>Flavobacteriales</taxon>
        <taxon>Flavobacteriaceae</taxon>
        <taxon>Algibacter</taxon>
    </lineage>
</organism>
<dbReference type="GO" id="GO:0009279">
    <property type="term" value="C:cell outer membrane"/>
    <property type="evidence" value="ECO:0007669"/>
    <property type="project" value="UniProtKB-SubCell"/>
</dbReference>
<proteinExistence type="predicted"/>
<comment type="subcellular location">
    <subcellularLocation>
        <location evidence="1">Cell outer membrane</location>
    </subcellularLocation>
</comment>
<sequence>MPSNLLNTGLDLDTAFGLYATVNYQYVGRIPITDANTLFSDRYSLTNIKLGFKHNLNNNLNLNIYFGLDNVFNTHYASQILINAIGFGGAAPRYYYPGQPLNYYAGVNLSYKF</sequence>
<dbReference type="AlphaFoldDB" id="A0A090WWR0"/>
<evidence type="ECO:0000256" key="3">
    <source>
        <dbReference type="ARBA" id="ARBA00023237"/>
    </source>
</evidence>
<gene>
    <name evidence="4" type="ORF">JCM19274_2526</name>
</gene>
<reference evidence="4 5" key="1">
    <citation type="journal article" date="2014" name="Genome Announc.">
        <title>Draft Genome Sequences of Marine Flavobacterium Algibacter lectus Strains SS8 and NR4.</title>
        <authorList>
            <person name="Takatani N."/>
            <person name="Nakanishi M."/>
            <person name="Meirelles P."/>
            <person name="Mino S."/>
            <person name="Suda W."/>
            <person name="Oshima K."/>
            <person name="Hattori M."/>
            <person name="Ohkuma M."/>
            <person name="Hosokawa M."/>
            <person name="Miyashita K."/>
            <person name="Thompson F.L."/>
            <person name="Niwa A."/>
            <person name="Sawabe T."/>
            <person name="Sawabe T."/>
        </authorList>
    </citation>
    <scope>NUCLEOTIDE SEQUENCE [LARGE SCALE GENOMIC DNA]</scope>
    <source>
        <strain evidence="5">JCM19274</strain>
    </source>
</reference>
<dbReference type="Proteomes" id="UP000029643">
    <property type="component" value="Unassembled WGS sequence"/>
</dbReference>
<dbReference type="EMBL" id="BBNU01000008">
    <property type="protein sequence ID" value="GAL79854.1"/>
    <property type="molecule type" value="Genomic_DNA"/>
</dbReference>
<accession>A0A090WWR0</accession>
<name>A0A090WWR0_9FLAO</name>
<evidence type="ECO:0000313" key="5">
    <source>
        <dbReference type="Proteomes" id="UP000029643"/>
    </source>
</evidence>
<keyword evidence="4" id="KW-0675">Receptor</keyword>
<dbReference type="Gene3D" id="2.40.170.20">
    <property type="entry name" value="TonB-dependent receptor, beta-barrel domain"/>
    <property type="match status" value="1"/>
</dbReference>
<dbReference type="SUPFAM" id="SSF56935">
    <property type="entry name" value="Porins"/>
    <property type="match status" value="1"/>
</dbReference>
<dbReference type="RefSeq" id="WP_052416025.1">
    <property type="nucleotide sequence ID" value="NZ_BBNU01000008.1"/>
</dbReference>